<evidence type="ECO:0000259" key="14">
    <source>
        <dbReference type="PROSITE" id="PS51293"/>
    </source>
</evidence>
<feature type="domain" description="C2H2-type" evidence="12">
    <location>
        <begin position="1357"/>
        <end position="1386"/>
    </location>
</feature>
<dbReference type="FunFam" id="3.30.160.60:FF:000744">
    <property type="entry name" value="zinc finger E-box-binding homeobox 1"/>
    <property type="match status" value="1"/>
</dbReference>
<keyword evidence="8" id="KW-0804">Transcription</keyword>
<evidence type="ECO:0000256" key="4">
    <source>
        <dbReference type="ARBA" id="ARBA00022771"/>
    </source>
</evidence>
<dbReference type="InterPro" id="IPR013087">
    <property type="entry name" value="Znf_C2H2_type"/>
</dbReference>
<dbReference type="SMART" id="SM01189">
    <property type="entry name" value="ELM2"/>
    <property type="match status" value="1"/>
</dbReference>
<evidence type="ECO:0008006" key="17">
    <source>
        <dbReference type="Google" id="ProtNLM"/>
    </source>
</evidence>
<feature type="compositionally biased region" description="Polar residues" evidence="11">
    <location>
        <begin position="526"/>
        <end position="555"/>
    </location>
</feature>
<feature type="domain" description="C2H2-type" evidence="12">
    <location>
        <begin position="1423"/>
        <end position="1450"/>
    </location>
</feature>
<comment type="subcellular location">
    <subcellularLocation>
        <location evidence="1">Nucleus</location>
    </subcellularLocation>
</comment>
<feature type="region of interest" description="Disordered" evidence="11">
    <location>
        <begin position="493"/>
        <end position="513"/>
    </location>
</feature>
<dbReference type="InterPro" id="IPR036236">
    <property type="entry name" value="Znf_C2H2_sf"/>
</dbReference>
<dbReference type="GO" id="GO:0003714">
    <property type="term" value="F:transcription corepressor activity"/>
    <property type="evidence" value="ECO:0007669"/>
    <property type="project" value="TreeGrafter"/>
</dbReference>
<gene>
    <name evidence="15" type="ORF">CEUTPL_LOCUS2874</name>
</gene>
<dbReference type="Pfam" id="PF13912">
    <property type="entry name" value="zf-C2H2_6"/>
    <property type="match status" value="3"/>
</dbReference>
<dbReference type="SUPFAM" id="SSF46689">
    <property type="entry name" value="Homeodomain-like"/>
    <property type="match status" value="1"/>
</dbReference>
<dbReference type="SMART" id="SM00717">
    <property type="entry name" value="SANT"/>
    <property type="match status" value="1"/>
</dbReference>
<feature type="compositionally biased region" description="Low complexity" evidence="11">
    <location>
        <begin position="413"/>
        <end position="423"/>
    </location>
</feature>
<feature type="region of interest" description="Disordered" evidence="11">
    <location>
        <begin position="874"/>
        <end position="929"/>
    </location>
</feature>
<dbReference type="GO" id="GO:0000118">
    <property type="term" value="C:histone deacetylase complex"/>
    <property type="evidence" value="ECO:0007669"/>
    <property type="project" value="TreeGrafter"/>
</dbReference>
<feature type="compositionally biased region" description="Polar residues" evidence="11">
    <location>
        <begin position="379"/>
        <end position="412"/>
    </location>
</feature>
<feature type="compositionally biased region" description="Polar residues" evidence="11">
    <location>
        <begin position="1108"/>
        <end position="1122"/>
    </location>
</feature>
<feature type="region of interest" description="Disordered" evidence="11">
    <location>
        <begin position="256"/>
        <end position="331"/>
    </location>
</feature>
<evidence type="ECO:0000313" key="15">
    <source>
        <dbReference type="EMBL" id="CAG9762190.1"/>
    </source>
</evidence>
<evidence type="ECO:0000256" key="6">
    <source>
        <dbReference type="ARBA" id="ARBA00023015"/>
    </source>
</evidence>
<keyword evidence="7" id="KW-0238">DNA-binding</keyword>
<reference evidence="15" key="1">
    <citation type="submission" date="2022-01" db="EMBL/GenBank/DDBJ databases">
        <authorList>
            <person name="King R."/>
        </authorList>
    </citation>
    <scope>NUCLEOTIDE SEQUENCE</scope>
</reference>
<dbReference type="InterPro" id="IPR001005">
    <property type="entry name" value="SANT/Myb"/>
</dbReference>
<dbReference type="PROSITE" id="PS50157">
    <property type="entry name" value="ZINC_FINGER_C2H2_2"/>
    <property type="match status" value="6"/>
</dbReference>
<keyword evidence="16" id="KW-1185">Reference proteome</keyword>
<dbReference type="GO" id="GO:0006357">
    <property type="term" value="P:regulation of transcription by RNA polymerase II"/>
    <property type="evidence" value="ECO:0007669"/>
    <property type="project" value="TreeGrafter"/>
</dbReference>
<feature type="domain" description="C2H2-type" evidence="12">
    <location>
        <begin position="180"/>
        <end position="207"/>
    </location>
</feature>
<evidence type="ECO:0000256" key="9">
    <source>
        <dbReference type="ARBA" id="ARBA00023242"/>
    </source>
</evidence>
<evidence type="ECO:0000256" key="7">
    <source>
        <dbReference type="ARBA" id="ARBA00023125"/>
    </source>
</evidence>
<feature type="region of interest" description="Disordered" evidence="11">
    <location>
        <begin position="526"/>
        <end position="558"/>
    </location>
</feature>
<feature type="domain" description="C2H2-type" evidence="12">
    <location>
        <begin position="236"/>
        <end position="260"/>
    </location>
</feature>
<dbReference type="PANTHER" id="PTHR16089:SF40">
    <property type="entry name" value="SUPPRESSOR OF ACTIVATED EGL-4 PROTEIN 1"/>
    <property type="match status" value="1"/>
</dbReference>
<dbReference type="Gene3D" id="3.30.160.60">
    <property type="entry name" value="Classic Zinc Finger"/>
    <property type="match status" value="5"/>
</dbReference>
<sequence length="1492" mass="163639">MTAVNAAVHEFSGVRLPLQPYSGSHAVFMYSTASDGNVTLQLKEPDDLDRNSLAVMLARLQEDSSFSIYTQDTDILSDNGIDVLLGPGSSGENSGNDTVTASFDFFDSSSAHDLTLSPQTLSNTTEALINDNSNSLGLPADSDTVSTTTKDDGKPGSTSPDLKGKRPKTKPTSPNRQGPQQCTVCSKVFGNASALAKHKLTHSDERKYICNVCNKAFKRQDHLNGHMLTHRNKKPYECKADGCGKSYCDARSLRRHTENHHVPPSTSNTTMSPAQGAAAGDAASPHGSSCIQYAPPPTGSPTVKDSKEGKSQLQQLLSTEPAKSVSGNNDGLTKQQLDLIHQIMEQTQRQNQSVVSSPSSSKPSPKKSKSRSRDKTVAAASSTSWSPNSQQQQQCLPVKTISTGAPSPQGKVTTTTPSTPSPTAQDKPPILKPVECNLCKRRFKNIPALNGHMRLHGGYFKKVAKLHDKPNNASVEHQELLNEISILESVEDPEARKNEKKEHTGPPLQTASSSVRALIEEKIINKRNSSPSTHDTVSRTTSSTQVDMDPKSTSFVVPAPPQMVIDKNRRHSDVEALKATKSYQEAQAIADLIVKREKISVKRTSSDPGQSSAHLLQYRSDSFSLDNVDMYQEEPQFVTPSLEDEVFSNNGMMLQSVDPNQLTQIPFQSESLDGNLLEIKGENLLDMKDEGLLDMKHECDEDLQELSLDDIASLHEEPLTIPQQLNPVNQDLQAVLNSPLPESLAEFSTYHTSKNLEIQSPNHYHTPSPGAYARSPHTFTTQSPLQSPMIRHDSPGFAYPTPPASHEGQSPCFGQNIPLVSPNEDFGQMVERGMDEPPQASSPLSAAFYTSTMSSSAAVEEAIQEILPAESMNEDNLYPLSNTPPSHSESDSLGLTPVPSPRVATSISSPHASGGFSAKNSNQTSQNQWGTNTSATLMLSNSDDPLLSSQPKDFVPKKRIQLNGVPVRLLSNQGLIELNNGSFTGLLVDANGELKLIQATNGSFPTKNFVLSNAQLVTTSSQEIGTKDGRVKVQKLTLTKAVPQTATKLIATNRTKLVNETRKEDCNDVFLSPTTIPNSPVRQARKRLRTEPLQLPIIHQSKLRTTRSKPQGSTRYTPQPILNPQRPGTGLYANIKYKPGEDSPNWSDPIPETDSTPHINIGPQNQCAIPTYRSVPKRTSPQPVYEDLLWDPGISNCTDSEIGMYLEFACCAAIPGGGRNKEYAMHLLHMCGGNIHDAMLRLMQPSPYLPADHPLLAYSYSESDKWTSAETELFHRCLLKFDKDFTRISEEIKSKTVKQCIQFYYVWKKVCSDEYSRLKALRQLKRSHKNISDGDDKPYPDVKLLGIADSESPMRNFLCEYPDCSASFNSRAALNGHIRIHGGTARNSPTPSVVSERRNATSTSGSYSVSSTICHPDSTDQEYPCKICGKVFSKIKSRSAHMKSHRPPDAEPVKRRNNNSEHKEHHLHKEPKEIKDLSSTYEPSVPSPFISL</sequence>
<protein>
    <recommendedName>
        <fullName evidence="17">Zinc finger protein 541</fullName>
    </recommendedName>
</protein>
<feature type="compositionally biased region" description="Low complexity" evidence="11">
    <location>
        <begin position="272"/>
        <end position="289"/>
    </location>
</feature>
<keyword evidence="3" id="KW-0677">Repeat</keyword>
<evidence type="ECO:0000256" key="8">
    <source>
        <dbReference type="ARBA" id="ARBA00023163"/>
    </source>
</evidence>
<evidence type="ECO:0000256" key="5">
    <source>
        <dbReference type="ARBA" id="ARBA00022833"/>
    </source>
</evidence>
<feature type="compositionally biased region" description="Low complexity" evidence="11">
    <location>
        <begin position="1401"/>
        <end position="1411"/>
    </location>
</feature>
<dbReference type="Proteomes" id="UP001152799">
    <property type="component" value="Chromosome 11"/>
</dbReference>
<evidence type="ECO:0000256" key="3">
    <source>
        <dbReference type="ARBA" id="ARBA00022737"/>
    </source>
</evidence>
<dbReference type="InterPro" id="IPR009057">
    <property type="entry name" value="Homeodomain-like_sf"/>
</dbReference>
<dbReference type="GO" id="GO:0008270">
    <property type="term" value="F:zinc ion binding"/>
    <property type="evidence" value="ECO:0007669"/>
    <property type="project" value="UniProtKB-KW"/>
</dbReference>
<proteinExistence type="predicted"/>
<dbReference type="Pfam" id="PF00249">
    <property type="entry name" value="Myb_DNA-binding"/>
    <property type="match status" value="1"/>
</dbReference>
<organism evidence="15 16">
    <name type="scientific">Ceutorhynchus assimilis</name>
    <name type="common">cabbage seed weevil</name>
    <dbReference type="NCBI Taxonomy" id="467358"/>
    <lineage>
        <taxon>Eukaryota</taxon>
        <taxon>Metazoa</taxon>
        <taxon>Ecdysozoa</taxon>
        <taxon>Arthropoda</taxon>
        <taxon>Hexapoda</taxon>
        <taxon>Insecta</taxon>
        <taxon>Pterygota</taxon>
        <taxon>Neoptera</taxon>
        <taxon>Endopterygota</taxon>
        <taxon>Coleoptera</taxon>
        <taxon>Polyphaga</taxon>
        <taxon>Cucujiformia</taxon>
        <taxon>Curculionidae</taxon>
        <taxon>Ceutorhynchinae</taxon>
        <taxon>Ceutorhynchus</taxon>
    </lineage>
</organism>
<dbReference type="PROSITE" id="PS51156">
    <property type="entry name" value="ELM2"/>
    <property type="match status" value="1"/>
</dbReference>
<feature type="compositionally biased region" description="Basic and acidic residues" evidence="11">
    <location>
        <begin position="1446"/>
        <end position="1464"/>
    </location>
</feature>
<dbReference type="GO" id="GO:0005667">
    <property type="term" value="C:transcription regulator complex"/>
    <property type="evidence" value="ECO:0007669"/>
    <property type="project" value="TreeGrafter"/>
</dbReference>
<feature type="compositionally biased region" description="Basic and acidic residues" evidence="11">
    <location>
        <begin position="493"/>
        <end position="504"/>
    </location>
</feature>
<evidence type="ECO:0000259" key="13">
    <source>
        <dbReference type="PROSITE" id="PS51156"/>
    </source>
</evidence>
<name>A0A9N9MEQ3_9CUCU</name>
<feature type="compositionally biased region" description="Low complexity" evidence="11">
    <location>
        <begin position="353"/>
        <end position="363"/>
    </location>
</feature>
<keyword evidence="6" id="KW-0805">Transcription regulation</keyword>
<keyword evidence="2" id="KW-0479">Metal-binding</keyword>
<feature type="domain" description="C2H2-type" evidence="12">
    <location>
        <begin position="208"/>
        <end position="235"/>
    </location>
</feature>
<evidence type="ECO:0000256" key="2">
    <source>
        <dbReference type="ARBA" id="ARBA00022723"/>
    </source>
</evidence>
<feature type="domain" description="C2H2-type" evidence="12">
    <location>
        <begin position="434"/>
        <end position="461"/>
    </location>
</feature>
<dbReference type="PROSITE" id="PS00028">
    <property type="entry name" value="ZINC_FINGER_C2H2_1"/>
    <property type="match status" value="5"/>
</dbReference>
<dbReference type="SUPFAM" id="SSF57667">
    <property type="entry name" value="beta-beta-alpha zinc fingers"/>
    <property type="match status" value="3"/>
</dbReference>
<feature type="compositionally biased region" description="Polar residues" evidence="11">
    <location>
        <begin position="918"/>
        <end position="929"/>
    </location>
</feature>
<feature type="domain" description="ELM2" evidence="13">
    <location>
        <begin position="1157"/>
        <end position="1246"/>
    </location>
</feature>
<dbReference type="GO" id="GO:0003677">
    <property type="term" value="F:DNA binding"/>
    <property type="evidence" value="ECO:0007669"/>
    <property type="project" value="UniProtKB-KW"/>
</dbReference>
<feature type="region of interest" description="Disordered" evidence="11">
    <location>
        <begin position="1438"/>
        <end position="1492"/>
    </location>
</feature>
<dbReference type="PROSITE" id="PS51293">
    <property type="entry name" value="SANT"/>
    <property type="match status" value="1"/>
</dbReference>
<evidence type="ECO:0000313" key="16">
    <source>
        <dbReference type="Proteomes" id="UP001152799"/>
    </source>
</evidence>
<dbReference type="InterPro" id="IPR017884">
    <property type="entry name" value="SANT_dom"/>
</dbReference>
<feature type="compositionally biased region" description="Polar residues" evidence="11">
    <location>
        <begin position="170"/>
        <end position="182"/>
    </location>
</feature>
<evidence type="ECO:0000256" key="11">
    <source>
        <dbReference type="SAM" id="MobiDB-lite"/>
    </source>
</evidence>
<dbReference type="EMBL" id="OU892287">
    <property type="protein sequence ID" value="CAG9762190.1"/>
    <property type="molecule type" value="Genomic_DNA"/>
</dbReference>
<dbReference type="OrthoDB" id="5977959at2759"/>
<dbReference type="InterPro" id="IPR000949">
    <property type="entry name" value="ELM2_dom"/>
</dbReference>
<dbReference type="FunFam" id="1.10.10.60:FF:000012">
    <property type="entry name" value="Metastasis-associated 1 family, member 3"/>
    <property type="match status" value="1"/>
</dbReference>
<accession>A0A9N9MEQ3</accession>
<evidence type="ECO:0000256" key="10">
    <source>
        <dbReference type="PROSITE-ProRule" id="PRU00042"/>
    </source>
</evidence>
<feature type="region of interest" description="Disordered" evidence="11">
    <location>
        <begin position="131"/>
        <end position="182"/>
    </location>
</feature>
<dbReference type="Gene3D" id="1.10.10.60">
    <property type="entry name" value="Homeodomain-like"/>
    <property type="match status" value="1"/>
</dbReference>
<keyword evidence="9" id="KW-0539">Nucleus</keyword>
<feature type="domain" description="SANT" evidence="14">
    <location>
        <begin position="1261"/>
        <end position="1312"/>
    </location>
</feature>
<dbReference type="SMART" id="SM00355">
    <property type="entry name" value="ZnF_C2H2"/>
    <property type="match status" value="6"/>
</dbReference>
<dbReference type="PANTHER" id="PTHR16089">
    <property type="entry name" value="REST COREPRESSOR COREST PROTEIN-RELATED"/>
    <property type="match status" value="1"/>
</dbReference>
<dbReference type="Pfam" id="PF01448">
    <property type="entry name" value="ELM2"/>
    <property type="match status" value="1"/>
</dbReference>
<evidence type="ECO:0000256" key="1">
    <source>
        <dbReference type="ARBA" id="ARBA00004123"/>
    </source>
</evidence>
<feature type="region of interest" description="Disordered" evidence="11">
    <location>
        <begin position="346"/>
        <end position="429"/>
    </location>
</feature>
<dbReference type="Pfam" id="PF00096">
    <property type="entry name" value="zf-C2H2"/>
    <property type="match status" value="2"/>
</dbReference>
<feature type="region of interest" description="Disordered" evidence="11">
    <location>
        <begin position="1103"/>
        <end position="1128"/>
    </location>
</feature>
<feature type="compositionally biased region" description="Polar residues" evidence="11">
    <location>
        <begin position="879"/>
        <end position="893"/>
    </location>
</feature>
<dbReference type="InterPro" id="IPR051066">
    <property type="entry name" value="Trans_reg/Corepressor"/>
</dbReference>
<keyword evidence="4 10" id="KW-0863">Zinc-finger</keyword>
<evidence type="ECO:0000259" key="12">
    <source>
        <dbReference type="PROSITE" id="PS50157"/>
    </source>
</evidence>
<feature type="region of interest" description="Disordered" evidence="11">
    <location>
        <begin position="1382"/>
        <end position="1411"/>
    </location>
</feature>
<keyword evidence="5" id="KW-0862">Zinc</keyword>
<dbReference type="FunFam" id="3.30.160.60:FF:000656">
    <property type="entry name" value="Zinc finger protein 541"/>
    <property type="match status" value="1"/>
</dbReference>